<keyword evidence="3" id="KW-0963">Cytoplasm</keyword>
<evidence type="ECO:0000256" key="8">
    <source>
        <dbReference type="ARBA" id="ARBA00023069"/>
    </source>
</evidence>
<dbReference type="RefSeq" id="WP_316662398.1">
    <property type="nucleotide sequence ID" value="NZ_JAWHTF010000005.1"/>
</dbReference>
<dbReference type="PANTHER" id="PTHR42535:SF2">
    <property type="entry name" value="CHROMOSOME UNDETERMINED SCAFFOLD_146, WHOLE GENOME SHOTGUN SEQUENCE"/>
    <property type="match status" value="1"/>
</dbReference>
<feature type="domain" description="MAM" evidence="12">
    <location>
        <begin position="1021"/>
        <end position="1071"/>
    </location>
</feature>
<protein>
    <submittedName>
        <fullName evidence="13">Choice-of-anchor D domain-containing protein</fullName>
    </submittedName>
</protein>
<dbReference type="PROSITE" id="PS00138">
    <property type="entry name" value="SUBTILASE_SER"/>
    <property type="match status" value="1"/>
</dbReference>
<keyword evidence="7" id="KW-0720">Serine protease</keyword>
<evidence type="ECO:0000256" key="9">
    <source>
        <dbReference type="ARBA" id="ARBA00023157"/>
    </source>
</evidence>
<dbReference type="Proteomes" id="UP001268651">
    <property type="component" value="Unassembled WGS sequence"/>
</dbReference>
<dbReference type="InterPro" id="IPR026444">
    <property type="entry name" value="Secre_tail"/>
</dbReference>
<organism evidence="13 14">
    <name type="scientific">Gilvirhabdus luticola</name>
    <dbReference type="NCBI Taxonomy" id="3079858"/>
    <lineage>
        <taxon>Bacteria</taxon>
        <taxon>Pseudomonadati</taxon>
        <taxon>Bacteroidota</taxon>
        <taxon>Flavobacteriia</taxon>
        <taxon>Flavobacteriales</taxon>
        <taxon>Flavobacteriaceae</taxon>
        <taxon>Gilvirhabdus</taxon>
    </lineage>
</organism>
<dbReference type="Pfam" id="PF13385">
    <property type="entry name" value="Laminin_G_3"/>
    <property type="match status" value="1"/>
</dbReference>
<evidence type="ECO:0000256" key="2">
    <source>
        <dbReference type="ARBA" id="ARBA00004496"/>
    </source>
</evidence>
<evidence type="ECO:0000256" key="3">
    <source>
        <dbReference type="ARBA" id="ARBA00022490"/>
    </source>
</evidence>
<dbReference type="PROSITE" id="PS50194">
    <property type="entry name" value="FILAMIN_REPEAT"/>
    <property type="match status" value="4"/>
</dbReference>
<evidence type="ECO:0000259" key="12">
    <source>
        <dbReference type="PROSITE" id="PS50060"/>
    </source>
</evidence>
<feature type="chain" id="PRO_5047376268" evidence="11">
    <location>
        <begin position="26"/>
        <end position="2172"/>
    </location>
</feature>
<evidence type="ECO:0000256" key="4">
    <source>
        <dbReference type="ARBA" id="ARBA00022670"/>
    </source>
</evidence>
<accession>A0ABU3U8G7</accession>
<keyword evidence="5 11" id="KW-0732">Signal</keyword>
<dbReference type="InterPro" id="IPR013320">
    <property type="entry name" value="ConA-like_dom_sf"/>
</dbReference>
<dbReference type="InterPro" id="IPR006558">
    <property type="entry name" value="LamG-like"/>
</dbReference>
<reference evidence="13 14" key="1">
    <citation type="submission" date="2023-10" db="EMBL/GenBank/DDBJ databases">
        <title>Marimonas sp. nov. isolated from tidal mud flat.</title>
        <authorList>
            <person name="Jaincy N.J."/>
            <person name="Srinivasan S."/>
            <person name="Lee S.-S."/>
        </authorList>
    </citation>
    <scope>NUCLEOTIDE SEQUENCE [LARGE SCALE GENOMIC DNA]</scope>
    <source>
        <strain evidence="13 14">MJ-SS3</strain>
    </source>
</reference>
<feature type="signal peptide" evidence="11">
    <location>
        <begin position="1"/>
        <end position="25"/>
    </location>
</feature>
<dbReference type="InterPro" id="IPR000998">
    <property type="entry name" value="MAM_dom"/>
</dbReference>
<evidence type="ECO:0000256" key="10">
    <source>
        <dbReference type="ARBA" id="ARBA00023273"/>
    </source>
</evidence>
<keyword evidence="8" id="KW-0969">Cilium</keyword>
<dbReference type="PROSITE" id="PS50060">
    <property type="entry name" value="MAM_2"/>
    <property type="match status" value="1"/>
</dbReference>
<keyword evidence="14" id="KW-1185">Reference proteome</keyword>
<evidence type="ECO:0000256" key="1">
    <source>
        <dbReference type="ARBA" id="ARBA00004138"/>
    </source>
</evidence>
<dbReference type="Gene3D" id="2.60.120.260">
    <property type="entry name" value="Galactose-binding domain-like"/>
    <property type="match status" value="1"/>
</dbReference>
<evidence type="ECO:0000313" key="14">
    <source>
        <dbReference type="Proteomes" id="UP001268651"/>
    </source>
</evidence>
<keyword evidence="6" id="KW-0378">Hydrolase</keyword>
<evidence type="ECO:0000256" key="11">
    <source>
        <dbReference type="SAM" id="SignalP"/>
    </source>
</evidence>
<dbReference type="Gene3D" id="2.60.120.200">
    <property type="match status" value="1"/>
</dbReference>
<dbReference type="SMART" id="SM00560">
    <property type="entry name" value="LamGL"/>
    <property type="match status" value="1"/>
</dbReference>
<keyword evidence="4" id="KW-0645">Protease</keyword>
<evidence type="ECO:0000256" key="7">
    <source>
        <dbReference type="ARBA" id="ARBA00022825"/>
    </source>
</evidence>
<dbReference type="InterPro" id="IPR053879">
    <property type="entry name" value="HYDIN_VesB_CFA65-like_Ig"/>
</dbReference>
<evidence type="ECO:0000313" key="13">
    <source>
        <dbReference type="EMBL" id="MDU8886380.1"/>
    </source>
</evidence>
<evidence type="ECO:0000256" key="6">
    <source>
        <dbReference type="ARBA" id="ARBA00022801"/>
    </source>
</evidence>
<keyword evidence="10" id="KW-0966">Cell projection</keyword>
<dbReference type="SUPFAM" id="SSF103647">
    <property type="entry name" value="TSP type-3 repeat"/>
    <property type="match status" value="1"/>
</dbReference>
<dbReference type="SUPFAM" id="SSF49899">
    <property type="entry name" value="Concanavalin A-like lectins/glucanases"/>
    <property type="match status" value="1"/>
</dbReference>
<proteinExistence type="predicted"/>
<comment type="caution">
    <text evidence="13">The sequence shown here is derived from an EMBL/GenBank/DDBJ whole genome shotgun (WGS) entry which is preliminary data.</text>
</comment>
<dbReference type="Pfam" id="PF22544">
    <property type="entry name" value="HYDIN_VesB_CFA65-like_Ig"/>
    <property type="match status" value="1"/>
</dbReference>
<dbReference type="EMBL" id="JAWHTF010000005">
    <property type="protein sequence ID" value="MDU8886380.1"/>
    <property type="molecule type" value="Genomic_DNA"/>
</dbReference>
<evidence type="ECO:0000256" key="5">
    <source>
        <dbReference type="ARBA" id="ARBA00022729"/>
    </source>
</evidence>
<dbReference type="InterPro" id="IPR028974">
    <property type="entry name" value="TSP_type-3_rpt"/>
</dbReference>
<dbReference type="InterPro" id="IPR017868">
    <property type="entry name" value="Filamin/ABP280_repeat-like"/>
</dbReference>
<dbReference type="NCBIfam" id="NF012200">
    <property type="entry name" value="choice_anch_D"/>
    <property type="match status" value="5"/>
</dbReference>
<dbReference type="InterPro" id="IPR023828">
    <property type="entry name" value="Peptidase_S8_Ser-AS"/>
</dbReference>
<dbReference type="Gene3D" id="2.60.40.10">
    <property type="entry name" value="Immunoglobulins"/>
    <property type="match status" value="5"/>
</dbReference>
<dbReference type="NCBIfam" id="TIGR04183">
    <property type="entry name" value="Por_Secre_tail"/>
    <property type="match status" value="1"/>
</dbReference>
<comment type="subcellular location">
    <subcellularLocation>
        <location evidence="1">Cell projection</location>
        <location evidence="1">Cilium</location>
    </subcellularLocation>
    <subcellularLocation>
        <location evidence="2">Cytoplasm</location>
    </subcellularLocation>
</comment>
<dbReference type="PANTHER" id="PTHR42535">
    <property type="entry name" value="OOKINETE PROTEIN, PUTATIVE-RELATED"/>
    <property type="match status" value="1"/>
</dbReference>
<keyword evidence="9" id="KW-1015">Disulfide bond</keyword>
<gene>
    <name evidence="13" type="ORF">RXV94_09435</name>
</gene>
<name>A0ABU3U8G7_9FLAO</name>
<sequence>MKNITFLFKPLIFVVGLLISLNSFSQTTIDSENFDSGWGIWNTGGSDCFRTPFAAFNPTTVVKIRDKSSTSMMTTNNIDLTPYTSVDISFDFRAAYMKNNEYFNLQYSDNGGSTWTVIATYTIPSDMVVDTNYSDTVSIDTGSYTFSSNSKFRFEEETNGTGRFILIDNVLIEGYLPSPEINLVGNSVPIIDGDSTPNTGDHTDFGNADVTSGTVVRTFTIENIGSASLSLTGIGPQFVAISGTNAADFSVTANPSSSISASGTTTFNITFDPSATGIRTATLTIANDDSDENPYTFDIQGNGTTPSGEIDIEGNSTSIANGDTTPSVSDNTDFGDADLAVGMIIHTFTIQNEGALGLNLTGTGPTYISISGTHASDFTVTSNPSSSIAASGSTTFDITFNPSATGIRTATISIANDDSDENPYTFDVQGNGTWSGGSQDINVRDQSSTNDIPIGDTTPSVAEGTDYGNSDVGVGIANDFEIQNTHSGGPASSNKLTISSIVVSGANAADFALSHSITTIDRGSSGTFTITFTPSAVGLRTATVTINSDDPDENPWTFDIQGTGLTPLPEINITGLGNNIADGDTTPTTTDDTDWGTVGISTTTTHTFTIQNIAHALSTLTLSNAGSGITITGDSEFSITTEPAQNTTVTGGNSTTFSIDFSPTSNGTYNATVSIDNDDSNEDPYTFDITGTSFTPAPEIAILGGAAIEIVDGDTTPDNSDDTNFGTINIGSTVEQTFTIDNSAGTLDLTISSITLSNTTDFSITGTSYSSPVTAGGSTTFSITYTATTNGTQTCTVTVNNNDADEGTYDFVIQGTAVQLFYDSDNDGVFDNIDIDDDNDGIPDSDEELSCDASPISYAVNYKFLEETFGTGPRTTINTSYDAMTTYCYENGTVGTNTGSCPDLSSVDLNDGEYTVATTAQSSSWAGTYWYTGGDHTGDTDGRMAIFNASYDPGIFYTAHISGALPGVPITYSFWVINIDRTDAPNIATRLRPNILVEFRDMSDNVLASITTGDIAPTTAGNAAGDWYQFTADLTLPVNEFQVIFINNETGGLGNDLALDDIEIRQTLCDFDNDGIADLFDLDDDNDGIPDIVEAGLGHLSNGTGKLDVAWVDANGDGMHDTAAGNVVLDSDGDGVPNYHDLDSDNDGIFDVDESGAGNTADATFQNGDGDITGDGVGDGPESEAFREKDVYGTGTPEYYGDGILDIYDFHDSANNYSDAYGNDSQGIVNGTVYYVLDSDNDGTPDYIDTDSNNDGIYDIAGTLYASLDANNDGVIDDTTDTDGDGIVDLFDTNDAQFGSPRDLDRKLHLYFDGRNDYADDATVISSWSEGTIMTWIKIDPTATGNQIIAGQDVFYLQLNSDKSVTAYANSYSLSNGTSLTTNQWIHIGATYKNGEFYLYVNGMEVSNNLSVSGGLPADTSSFSLGRQPDTNSNYFKGYLDEVRVFDKALTENELQKMVYQEIEDNSGTTRGAIVPKNVTDFVDESNDTPLPWNNLQRYFRMDAYKDDIIDDLTTASIDVGAGAKIYNTKVIDVQSAPLPFVTQQSGDLAAAVDIAADGVNGNDVVTYDWSIVKVEHDNVTYGSNQKHLGLIVDQQDAGSNPITFRVQNDSELNVSWYLKLDGKIDLEDESQLVQGAESTLDVTSAGSIEQDQQGTRDLYTYNYWSLPVGETSVISNNTGYSLPNVFMDGTTPSSPASINFLTSGYNGASGSPISIADYWIWKYANLPGDDYSQWQHVRSTGSVNAGEGFTMKGVADTGGVITQQQNYVIQGKPNNGDISLTLASGNQYLVGNPYASAIDANEFIYDNISIADGGRNADNVINGALYFWDHFASSTHVLAEYQGGYATYTLIGGTAAISNDVRINNTGAVGTKIPERYIPVGQGFFVSAIVDAALTGLATVDGGNILFKNSQRIFKKEAVTGTNSGSVFLRNSNTKSESEAVDEDIDPRQKIRLMLDSPKGYHRQLLVGVDENTSNDFDLGYDAALIEDNKEDMYWQFNNAKFIIQAVNNFDEQQVLPLGIKTNIEGLSTLKIDTLENIDDGIQIFIHDKELGLYHDLRASNYEVYLTTGEHHDRFEVTFSKPSSLGIDDLEINNLQTYFSNEKKSIIVHNPMLENVKSLEMINMLGQTVFRFNNEITENYTELKTNPLSVGSYIIKVETTEGTISKKVLVQ</sequence>
<dbReference type="InterPro" id="IPR013783">
    <property type="entry name" value="Ig-like_fold"/>
</dbReference>